<evidence type="ECO:0000256" key="2">
    <source>
        <dbReference type="ARBA" id="ARBA00006275"/>
    </source>
</evidence>
<dbReference type="PROSITE" id="PS51257">
    <property type="entry name" value="PROKAR_LIPOPROTEIN"/>
    <property type="match status" value="1"/>
</dbReference>
<dbReference type="Gene3D" id="1.25.40.390">
    <property type="match status" value="1"/>
</dbReference>
<evidence type="ECO:0000259" key="8">
    <source>
        <dbReference type="Pfam" id="PF14322"/>
    </source>
</evidence>
<dbReference type="EMBL" id="VLLG01000004">
    <property type="protein sequence ID" value="TWI86813.1"/>
    <property type="molecule type" value="Genomic_DNA"/>
</dbReference>
<gene>
    <name evidence="9" type="ORF">LX66_4077</name>
</gene>
<feature type="domain" description="SusD-like N-terminal" evidence="8">
    <location>
        <begin position="46"/>
        <end position="220"/>
    </location>
</feature>
<evidence type="ECO:0000313" key="9">
    <source>
        <dbReference type="EMBL" id="TWI86813.1"/>
    </source>
</evidence>
<evidence type="ECO:0000256" key="5">
    <source>
        <dbReference type="ARBA" id="ARBA00023237"/>
    </source>
</evidence>
<evidence type="ECO:0000256" key="3">
    <source>
        <dbReference type="ARBA" id="ARBA00022729"/>
    </source>
</evidence>
<evidence type="ECO:0000256" key="4">
    <source>
        <dbReference type="ARBA" id="ARBA00023136"/>
    </source>
</evidence>
<dbReference type="RefSeq" id="WP_145716909.1">
    <property type="nucleotide sequence ID" value="NZ_BAAAFY010000004.1"/>
</dbReference>
<evidence type="ECO:0000256" key="6">
    <source>
        <dbReference type="SAM" id="SignalP"/>
    </source>
</evidence>
<dbReference type="OrthoDB" id="5694214at2"/>
<dbReference type="GO" id="GO:0009279">
    <property type="term" value="C:cell outer membrane"/>
    <property type="evidence" value="ECO:0007669"/>
    <property type="project" value="UniProtKB-SubCell"/>
</dbReference>
<name>A0A562T0C8_CHIJA</name>
<feature type="signal peptide" evidence="6">
    <location>
        <begin position="1"/>
        <end position="19"/>
    </location>
</feature>
<feature type="chain" id="PRO_5022038701" evidence="6">
    <location>
        <begin position="20"/>
        <end position="535"/>
    </location>
</feature>
<dbReference type="Pfam" id="PF14322">
    <property type="entry name" value="SusD-like_3"/>
    <property type="match status" value="1"/>
</dbReference>
<dbReference type="Proteomes" id="UP000316778">
    <property type="component" value="Unassembled WGS sequence"/>
</dbReference>
<dbReference type="SUPFAM" id="SSF48452">
    <property type="entry name" value="TPR-like"/>
    <property type="match status" value="1"/>
</dbReference>
<sequence length="535" mass="60101">MSKKRYCVWVLAACLLGSAACKKLELGPSYQDTDLTFWNNPEAAAKALNNCYAGMYSDEYYFFNESLSDNALCSSSVNGGGARSIAEGAYDGRTNRVAGEWSYHFGGIRNCNNLLNNIDKVPGLDEGLKNRYIAEARFIRAFHYFQLMTWYGDVPLIENEISYEESFAIGRTPRAEILNYILQELDAVAAVLPLKQEYSEADKGRITRGAAAAVKAKVLLYESRWDEVAAICEQFMNGNVYGAYSLFPDYAGIFEPENENNSEVILDMQFVPVYRTHAMQRFFIPYTEGTLITGMAPSQELVDDYVMANGKGIREAGSGYNESTPFQHRDPRLEATIIHDGSSFVTKKGDTVTIRTAPGTGDNAVDKSDASHTGYYFRKYYDRTADGNNNSGLNLVLVRYTDILLMYAEAKTMLGQMDAAVWDKTIQAIRQRAGFTDPAALNFTNYANLGTTGMMNLVRRERRCEFALESQRVFDIRRWRIAETVMNGILHGMKVGNSYLEADTRVFNPGKHYLWPVPQADIDMNKNLLPNNPGW</sequence>
<dbReference type="InterPro" id="IPR012944">
    <property type="entry name" value="SusD_RagB_dom"/>
</dbReference>
<keyword evidence="5" id="KW-0998">Cell outer membrane</keyword>
<reference evidence="9 10" key="1">
    <citation type="journal article" date="2013" name="Stand. Genomic Sci.">
        <title>Genomic Encyclopedia of Type Strains, Phase I: The one thousand microbial genomes (KMG-I) project.</title>
        <authorList>
            <person name="Kyrpides N.C."/>
            <person name="Woyke T."/>
            <person name="Eisen J.A."/>
            <person name="Garrity G."/>
            <person name="Lilburn T.G."/>
            <person name="Beck B.J."/>
            <person name="Whitman W.B."/>
            <person name="Hugenholtz P."/>
            <person name="Klenk H.P."/>
        </authorList>
    </citation>
    <scope>NUCLEOTIDE SEQUENCE [LARGE SCALE GENOMIC DNA]</scope>
    <source>
        <strain evidence="9 10">DSM 13484</strain>
    </source>
</reference>
<evidence type="ECO:0000256" key="1">
    <source>
        <dbReference type="ARBA" id="ARBA00004442"/>
    </source>
</evidence>
<comment type="similarity">
    <text evidence="2">Belongs to the SusD family.</text>
</comment>
<organism evidence="9 10">
    <name type="scientific">Chitinophaga japonensis</name>
    <name type="common">Flexibacter japonensis</name>
    <dbReference type="NCBI Taxonomy" id="104662"/>
    <lineage>
        <taxon>Bacteria</taxon>
        <taxon>Pseudomonadati</taxon>
        <taxon>Bacteroidota</taxon>
        <taxon>Chitinophagia</taxon>
        <taxon>Chitinophagales</taxon>
        <taxon>Chitinophagaceae</taxon>
        <taxon>Chitinophaga</taxon>
    </lineage>
</organism>
<dbReference type="AlphaFoldDB" id="A0A562T0C8"/>
<comment type="subcellular location">
    <subcellularLocation>
        <location evidence="1">Cell outer membrane</location>
    </subcellularLocation>
</comment>
<dbReference type="InterPro" id="IPR033985">
    <property type="entry name" value="SusD-like_N"/>
</dbReference>
<evidence type="ECO:0000259" key="7">
    <source>
        <dbReference type="Pfam" id="PF07980"/>
    </source>
</evidence>
<feature type="domain" description="RagB/SusD" evidence="7">
    <location>
        <begin position="289"/>
        <end position="535"/>
    </location>
</feature>
<proteinExistence type="inferred from homology"/>
<evidence type="ECO:0000313" key="10">
    <source>
        <dbReference type="Proteomes" id="UP000316778"/>
    </source>
</evidence>
<dbReference type="Pfam" id="PF07980">
    <property type="entry name" value="SusD_RagB"/>
    <property type="match status" value="1"/>
</dbReference>
<dbReference type="InterPro" id="IPR011990">
    <property type="entry name" value="TPR-like_helical_dom_sf"/>
</dbReference>
<comment type="caution">
    <text evidence="9">The sequence shown here is derived from an EMBL/GenBank/DDBJ whole genome shotgun (WGS) entry which is preliminary data.</text>
</comment>
<protein>
    <submittedName>
        <fullName evidence="9">Putative outer membrane starch-binding protein</fullName>
    </submittedName>
</protein>
<keyword evidence="3 6" id="KW-0732">Signal</keyword>
<keyword evidence="10" id="KW-1185">Reference proteome</keyword>
<accession>A0A562T0C8</accession>
<keyword evidence="4" id="KW-0472">Membrane</keyword>